<dbReference type="AlphaFoldDB" id="A0A8D8X5J4"/>
<dbReference type="PROSITE" id="PS51257">
    <property type="entry name" value="PROKAR_LIPOPROTEIN"/>
    <property type="match status" value="1"/>
</dbReference>
<evidence type="ECO:0000256" key="1">
    <source>
        <dbReference type="SAM" id="Phobius"/>
    </source>
</evidence>
<organism evidence="2">
    <name type="scientific">Cacopsylla melanoneura</name>
    <dbReference type="NCBI Taxonomy" id="428564"/>
    <lineage>
        <taxon>Eukaryota</taxon>
        <taxon>Metazoa</taxon>
        <taxon>Ecdysozoa</taxon>
        <taxon>Arthropoda</taxon>
        <taxon>Hexapoda</taxon>
        <taxon>Insecta</taxon>
        <taxon>Pterygota</taxon>
        <taxon>Neoptera</taxon>
        <taxon>Paraneoptera</taxon>
        <taxon>Hemiptera</taxon>
        <taxon>Sternorrhyncha</taxon>
        <taxon>Psylloidea</taxon>
        <taxon>Psyllidae</taxon>
        <taxon>Psyllinae</taxon>
        <taxon>Cacopsylla</taxon>
    </lineage>
</organism>
<feature type="transmembrane region" description="Helical" evidence="1">
    <location>
        <begin position="70"/>
        <end position="88"/>
    </location>
</feature>
<evidence type="ECO:0000313" key="2">
    <source>
        <dbReference type="EMBL" id="CAG6684718.1"/>
    </source>
</evidence>
<dbReference type="EMBL" id="HBUF01268715">
    <property type="protein sequence ID" value="CAG6684718.1"/>
    <property type="molecule type" value="Transcribed_RNA"/>
</dbReference>
<keyword evidence="1" id="KW-0812">Transmembrane</keyword>
<proteinExistence type="predicted"/>
<keyword evidence="1" id="KW-0472">Membrane</keyword>
<feature type="transmembrane region" description="Helical" evidence="1">
    <location>
        <begin position="29"/>
        <end position="50"/>
    </location>
</feature>
<reference evidence="2" key="1">
    <citation type="submission" date="2021-05" db="EMBL/GenBank/DDBJ databases">
        <authorList>
            <person name="Alioto T."/>
            <person name="Alioto T."/>
            <person name="Gomez Garrido J."/>
        </authorList>
    </citation>
    <scope>NUCLEOTIDE SEQUENCE</scope>
</reference>
<accession>A0A8D8X5J4</accession>
<keyword evidence="1" id="KW-1133">Transmembrane helix</keyword>
<protein>
    <submittedName>
        <fullName evidence="2">Uncharacterized protein</fullName>
    </submittedName>
</protein>
<name>A0A8D8X5J4_9HEMI</name>
<sequence length="164" mass="19186">MFRFNFIITFSFSLRVSSYYWILLSCVRYILCSLCSYLLLDILCEVLLMFRCGYLNLFNVNCVVNVTYSLLSFLFILVCFYDVSYCIVTDVMACRRIVVKCRVISESPCVLDLLNLNCSSISRYVDSFMNPIRLVSRVERFTLAILSASYLHHFICVRSSLFNY</sequence>